<evidence type="ECO:0000256" key="5">
    <source>
        <dbReference type="SAM" id="SignalP"/>
    </source>
</evidence>
<dbReference type="SUPFAM" id="SSF55874">
    <property type="entry name" value="ATPase domain of HSP90 chaperone/DNA topoisomerase II/histidine kinase"/>
    <property type="match status" value="1"/>
</dbReference>
<dbReference type="AlphaFoldDB" id="A0A927AR57"/>
<dbReference type="InterPro" id="IPR036890">
    <property type="entry name" value="HATPase_C_sf"/>
</dbReference>
<dbReference type="Gene3D" id="1.10.287.130">
    <property type="match status" value="1"/>
</dbReference>
<evidence type="ECO:0000256" key="1">
    <source>
        <dbReference type="ARBA" id="ARBA00000085"/>
    </source>
</evidence>
<sequence length="714" mass="79972">MINRLYLFLLLFSLTISECWGQASPNFIPPPGLSLDKGWKWQSGDNPNWARPDFNDSAWESIDPTQDLMDIPQFWKTNVGWLRIRFRVDSVTTTKSLAMLVEQNGASEIYLNGRLLGRFGEISDENGEVRAASTPIGTFLGTPIRNAGEQVLAVRFAIQKNIPYIEFVGQKNKALSLLITDSTNINFFRRNDVRAPLDYFKFGFFLLLAITHLALFYFDKSSKSNLYFFLSTVSFAGNSILLALVYYYAQSASSKMGFLIAGSLLYVIAGIFFLTAVYTIFNQRKGIIYWTLLIYWFISIILLFIQYHNSYNWGINLLGFLTMTECARVTFLSARRKQRGATIIVWGCILFIVFYSLWASILFKILPAGPAWMYGHLAFNIGYLSLPVSISIYLALEASFNSRSLAQKLVEVQQLSTEKQQILASQNETLEQQVNERTAQLNQSLTNLKTTQNQLIQKEKLASLGELTAGIAHEIQNPLNFVNNFAEVSVELADELHQSVEDEDKPLSQELAGDLRQNMQLIAQNGQRASSIVRAMLEHSSSSTGERHLTDLATLVEEYLKLAYHGFRAKHDGFTATLKTDMAMDLPMIDVVVGDMGRVLLNLFNNAFYALHQRVIGEPSAASSSGEYAPAIEVSTRKQGKQVELRVMDNGLGIPVAIQGKVFQPFFTTKPTGQGTGLGLSLSYDIITKGHGGEMWVESQEGQGTTFIMLIPIN</sequence>
<accession>A0A927AR57</accession>
<dbReference type="InterPro" id="IPR005467">
    <property type="entry name" value="His_kinase_dom"/>
</dbReference>
<evidence type="ECO:0000313" key="8">
    <source>
        <dbReference type="Proteomes" id="UP000598820"/>
    </source>
</evidence>
<feature type="transmembrane region" description="Helical" evidence="4">
    <location>
        <begin position="287"/>
        <end position="307"/>
    </location>
</feature>
<keyword evidence="4" id="KW-1133">Transmembrane helix</keyword>
<dbReference type="InterPro" id="IPR008979">
    <property type="entry name" value="Galactose-bd-like_sf"/>
</dbReference>
<evidence type="ECO:0000256" key="2">
    <source>
        <dbReference type="ARBA" id="ARBA00012438"/>
    </source>
</evidence>
<dbReference type="SUPFAM" id="SSF47384">
    <property type="entry name" value="Homodimeric domain of signal transducing histidine kinase"/>
    <property type="match status" value="1"/>
</dbReference>
<comment type="catalytic activity">
    <reaction evidence="1">
        <text>ATP + protein L-histidine = ADP + protein N-phospho-L-histidine.</text>
        <dbReference type="EC" id="2.7.13.3"/>
    </reaction>
</comment>
<dbReference type="SUPFAM" id="SSF49785">
    <property type="entry name" value="Galactose-binding domain-like"/>
    <property type="match status" value="1"/>
</dbReference>
<reference evidence="7" key="1">
    <citation type="submission" date="2020-09" db="EMBL/GenBank/DDBJ databases">
        <authorList>
            <person name="Kim M.K."/>
        </authorList>
    </citation>
    <scope>NUCLEOTIDE SEQUENCE</scope>
    <source>
        <strain evidence="7">BT702</strain>
    </source>
</reference>
<evidence type="ECO:0000256" key="3">
    <source>
        <dbReference type="ARBA" id="ARBA00022553"/>
    </source>
</evidence>
<evidence type="ECO:0000256" key="4">
    <source>
        <dbReference type="SAM" id="Phobius"/>
    </source>
</evidence>
<dbReference type="Pfam" id="PF02518">
    <property type="entry name" value="HATPase_c"/>
    <property type="match status" value="1"/>
</dbReference>
<keyword evidence="5" id="KW-0732">Signal</keyword>
<keyword evidence="3" id="KW-0597">Phosphoprotein</keyword>
<dbReference type="PRINTS" id="PR00344">
    <property type="entry name" value="BCTRLSENSOR"/>
</dbReference>
<dbReference type="EMBL" id="JACWZY010000010">
    <property type="protein sequence ID" value="MBD2701756.1"/>
    <property type="molecule type" value="Genomic_DNA"/>
</dbReference>
<keyword evidence="7" id="KW-0418">Kinase</keyword>
<dbReference type="CDD" id="cd00082">
    <property type="entry name" value="HisKA"/>
    <property type="match status" value="1"/>
</dbReference>
<dbReference type="PROSITE" id="PS50109">
    <property type="entry name" value="HIS_KIN"/>
    <property type="match status" value="1"/>
</dbReference>
<keyword evidence="4" id="KW-0472">Membrane</keyword>
<dbReference type="Pfam" id="PF07695">
    <property type="entry name" value="7TMR-DISM_7TM"/>
    <property type="match status" value="1"/>
</dbReference>
<dbReference type="PANTHER" id="PTHR43065:SF42">
    <property type="entry name" value="TWO-COMPONENT SENSOR PPRA"/>
    <property type="match status" value="1"/>
</dbReference>
<evidence type="ECO:0000313" key="7">
    <source>
        <dbReference type="EMBL" id="MBD2701756.1"/>
    </source>
</evidence>
<dbReference type="Gene3D" id="3.30.565.10">
    <property type="entry name" value="Histidine kinase-like ATPase, C-terminal domain"/>
    <property type="match status" value="1"/>
</dbReference>
<feature type="transmembrane region" description="Helical" evidence="4">
    <location>
        <begin position="199"/>
        <end position="218"/>
    </location>
</feature>
<dbReference type="EC" id="2.7.13.3" evidence="2"/>
<dbReference type="InterPro" id="IPR003661">
    <property type="entry name" value="HisK_dim/P_dom"/>
</dbReference>
<keyword evidence="4" id="KW-0812">Transmembrane</keyword>
<protein>
    <recommendedName>
        <fullName evidence="2">histidine kinase</fullName>
        <ecNumber evidence="2">2.7.13.3</ecNumber>
    </recommendedName>
</protein>
<feature type="domain" description="Histidine kinase" evidence="6">
    <location>
        <begin position="470"/>
        <end position="714"/>
    </location>
</feature>
<evidence type="ECO:0000259" key="6">
    <source>
        <dbReference type="PROSITE" id="PS50109"/>
    </source>
</evidence>
<comment type="caution">
    <text evidence="7">The sequence shown here is derived from an EMBL/GenBank/DDBJ whole genome shotgun (WGS) entry which is preliminary data.</text>
</comment>
<feature type="transmembrane region" description="Helical" evidence="4">
    <location>
        <begin position="225"/>
        <end position="249"/>
    </location>
</feature>
<keyword evidence="7" id="KW-0808">Transferase</keyword>
<feature type="chain" id="PRO_5038055563" description="histidine kinase" evidence="5">
    <location>
        <begin position="22"/>
        <end position="714"/>
    </location>
</feature>
<dbReference type="GO" id="GO:0000155">
    <property type="term" value="F:phosphorelay sensor kinase activity"/>
    <property type="evidence" value="ECO:0007669"/>
    <property type="project" value="InterPro"/>
</dbReference>
<dbReference type="RefSeq" id="WP_190887612.1">
    <property type="nucleotide sequence ID" value="NZ_JACWZY010000010.1"/>
</dbReference>
<dbReference type="Gene3D" id="2.60.120.260">
    <property type="entry name" value="Galactose-binding domain-like"/>
    <property type="match status" value="1"/>
</dbReference>
<dbReference type="PANTHER" id="PTHR43065">
    <property type="entry name" value="SENSOR HISTIDINE KINASE"/>
    <property type="match status" value="1"/>
</dbReference>
<dbReference type="InterPro" id="IPR036097">
    <property type="entry name" value="HisK_dim/P_sf"/>
</dbReference>
<proteinExistence type="predicted"/>
<dbReference type="Proteomes" id="UP000598820">
    <property type="component" value="Unassembled WGS sequence"/>
</dbReference>
<feature type="transmembrane region" description="Helical" evidence="4">
    <location>
        <begin position="343"/>
        <end position="366"/>
    </location>
</feature>
<organism evidence="7 8">
    <name type="scientific">Spirosoma profusum</name>
    <dbReference type="NCBI Taxonomy" id="2771354"/>
    <lineage>
        <taxon>Bacteria</taxon>
        <taxon>Pseudomonadati</taxon>
        <taxon>Bacteroidota</taxon>
        <taxon>Cytophagia</taxon>
        <taxon>Cytophagales</taxon>
        <taxon>Cytophagaceae</taxon>
        <taxon>Spirosoma</taxon>
    </lineage>
</organism>
<feature type="transmembrane region" description="Helical" evidence="4">
    <location>
        <begin position="255"/>
        <end position="280"/>
    </location>
</feature>
<gene>
    <name evidence="7" type="ORF">IC229_13985</name>
</gene>
<keyword evidence="8" id="KW-1185">Reference proteome</keyword>
<feature type="transmembrane region" description="Helical" evidence="4">
    <location>
        <begin position="372"/>
        <end position="396"/>
    </location>
</feature>
<name>A0A927AR57_9BACT</name>
<dbReference type="InterPro" id="IPR011623">
    <property type="entry name" value="7TMR_DISM_rcpt_extracell_dom1"/>
</dbReference>
<dbReference type="InterPro" id="IPR004358">
    <property type="entry name" value="Sig_transdc_His_kin-like_C"/>
</dbReference>
<dbReference type="SMART" id="SM00387">
    <property type="entry name" value="HATPase_c"/>
    <property type="match status" value="1"/>
</dbReference>
<dbReference type="SMART" id="SM00388">
    <property type="entry name" value="HisKA"/>
    <property type="match status" value="1"/>
</dbReference>
<dbReference type="Pfam" id="PF00512">
    <property type="entry name" value="HisKA"/>
    <property type="match status" value="1"/>
</dbReference>
<feature type="signal peptide" evidence="5">
    <location>
        <begin position="1"/>
        <end position="21"/>
    </location>
</feature>
<dbReference type="InterPro" id="IPR003594">
    <property type="entry name" value="HATPase_dom"/>
</dbReference>